<evidence type="ECO:0000313" key="2">
    <source>
        <dbReference type="Proteomes" id="UP000887578"/>
    </source>
</evidence>
<evidence type="ECO:0000313" key="3">
    <source>
        <dbReference type="WBParaSite" id="PDA_v2.g19418.t1"/>
    </source>
</evidence>
<keyword evidence="1" id="KW-0732">Signal</keyword>
<accession>A0A914PT70</accession>
<organism evidence="2 3">
    <name type="scientific">Panagrolaimus davidi</name>
    <dbReference type="NCBI Taxonomy" id="227884"/>
    <lineage>
        <taxon>Eukaryota</taxon>
        <taxon>Metazoa</taxon>
        <taxon>Ecdysozoa</taxon>
        <taxon>Nematoda</taxon>
        <taxon>Chromadorea</taxon>
        <taxon>Rhabditida</taxon>
        <taxon>Tylenchina</taxon>
        <taxon>Panagrolaimomorpha</taxon>
        <taxon>Panagrolaimoidea</taxon>
        <taxon>Panagrolaimidae</taxon>
        <taxon>Panagrolaimus</taxon>
    </lineage>
</organism>
<sequence>MKRAVVAVVVASLALFVIVNAEICTNDNLEYIENCFNTTFGFDFNNMNAEDVFDTYNETRQTMKGIDLICKETKTLKACLLKDKNAVKNCLNVEALKGLSFVNNEVYYAQVLMTILFETDYSCGKGYAVLSKNFDCIKEAIASCESNFDNKCDDPFVYCSKEAANDTCGYEAGCYAQKDAAINVCFDESAKCDICSKLDYNKNPFTNLCTSDVYPPPTPPPTTTTTTLPPTTTLKNGGRDQTFEKSLQVLENCYKSFFLKQLNFAYPYLAPNFVEELKRDLRTSDGVIERCKAERIFRRCLRTDTSEDVIKDCVNIESYLGLSFTRNVTKWARQYVASFLETDYVCRNGYKILSYATDCIKQVPAKCAAQFNNTDDSNCGHQKEYTECMKDTTAQECGDAAGCFAYKDATISICYYETTCQYCENLNIKNNFYDKLCNTDASFNPPSTTPITTPTTVFDNSTINIIVTIENCYANLFLNKLDFSYPYLAPNFVQEMKAQMSNSAGVVQRCRQHRYFQNCLKKDNSSDDIVANCVNVDDFLQLSFTRNVTKWAKQYVASFIELNYVCGDGYKIFSYATDCIKQVPAKCAAQFNNTDDFDCEYQKEYAECMKDTTAQECGDAAGCFAYKDATISICYYETNCTECEYLNFNENFYDHLCDSDTRFSLPPTTAALTTTTEMPSTTSDGASTFPTFLILLFSFSLARIVKLNLHL</sequence>
<feature type="signal peptide" evidence="1">
    <location>
        <begin position="1"/>
        <end position="21"/>
    </location>
</feature>
<keyword evidence="2" id="KW-1185">Reference proteome</keyword>
<name>A0A914PT70_9BILA</name>
<dbReference type="WBParaSite" id="PDA_v2.g19418.t1">
    <property type="protein sequence ID" value="PDA_v2.g19418.t1"/>
    <property type="gene ID" value="PDA_v2.g19418"/>
</dbReference>
<dbReference type="PANTHER" id="PTHR34311">
    <property type="entry name" value="PROTEIN CBG21698-RELATED"/>
    <property type="match status" value="1"/>
</dbReference>
<evidence type="ECO:0000256" key="1">
    <source>
        <dbReference type="SAM" id="SignalP"/>
    </source>
</evidence>
<protein>
    <submittedName>
        <fullName evidence="3">Uncharacterized protein</fullName>
    </submittedName>
</protein>
<dbReference type="AlphaFoldDB" id="A0A914PT70"/>
<reference evidence="3" key="1">
    <citation type="submission" date="2022-11" db="UniProtKB">
        <authorList>
            <consortium name="WormBaseParasite"/>
        </authorList>
    </citation>
    <scope>IDENTIFICATION</scope>
</reference>
<feature type="chain" id="PRO_5036789555" evidence="1">
    <location>
        <begin position="22"/>
        <end position="711"/>
    </location>
</feature>
<proteinExistence type="predicted"/>
<dbReference type="PANTHER" id="PTHR34311:SF8">
    <property type="entry name" value="DUF19 DOMAIN-CONTAINING PROTEIN"/>
    <property type="match status" value="1"/>
</dbReference>
<dbReference type="Proteomes" id="UP000887578">
    <property type="component" value="Unplaced"/>
</dbReference>